<dbReference type="Gene3D" id="2.40.260.10">
    <property type="entry name" value="Sortase"/>
    <property type="match status" value="1"/>
</dbReference>
<evidence type="ECO:0000256" key="3">
    <source>
        <dbReference type="SAM" id="SignalP"/>
    </source>
</evidence>
<feature type="chain" id="PRO_5038718074" description="Sortase" evidence="3">
    <location>
        <begin position="22"/>
        <end position="278"/>
    </location>
</feature>
<evidence type="ECO:0000256" key="1">
    <source>
        <dbReference type="ARBA" id="ARBA00022801"/>
    </source>
</evidence>
<dbReference type="EMBL" id="AJAK01000021">
    <property type="protein sequence ID" value="EOH75066.1"/>
    <property type="molecule type" value="Genomic_DNA"/>
</dbReference>
<dbReference type="OrthoDB" id="3177627at2"/>
<dbReference type="RefSeq" id="WP_010742105.1">
    <property type="nucleotide sequence ID" value="NZ_KB946251.1"/>
</dbReference>
<keyword evidence="1" id="KW-0378">Hydrolase</keyword>
<gene>
    <name evidence="5" type="ORF">I585_02489</name>
    <name evidence="4" type="ORF">UAI_03307</name>
</gene>
<dbReference type="Proteomes" id="UP000013783">
    <property type="component" value="Unassembled WGS sequence"/>
</dbReference>
<dbReference type="CDD" id="cd05829">
    <property type="entry name" value="Sortase_F"/>
    <property type="match status" value="1"/>
</dbReference>
<reference evidence="4 6" key="1">
    <citation type="submission" date="2013-02" db="EMBL/GenBank/DDBJ databases">
        <title>The Genome Sequence of Enterococcus malodoratus ATCC_43197.</title>
        <authorList>
            <consortium name="The Broad Institute Genome Sequencing Platform"/>
            <consortium name="The Broad Institute Genome Sequencing Center for Infectious Disease"/>
            <person name="Earl A.M."/>
            <person name="Gilmore M.S."/>
            <person name="Lebreton F."/>
            <person name="Walker B."/>
            <person name="Young S.K."/>
            <person name="Zeng Q."/>
            <person name="Gargeya S."/>
            <person name="Fitzgerald M."/>
            <person name="Haas B."/>
            <person name="Abouelleil A."/>
            <person name="Alvarado L."/>
            <person name="Arachchi H.M."/>
            <person name="Berlin A.M."/>
            <person name="Chapman S.B."/>
            <person name="Dewar J."/>
            <person name="Goldberg J."/>
            <person name="Griggs A."/>
            <person name="Gujja S."/>
            <person name="Hansen M."/>
            <person name="Howarth C."/>
            <person name="Imamovic A."/>
            <person name="Larimer J."/>
            <person name="McCowan C."/>
            <person name="Murphy C."/>
            <person name="Neiman D."/>
            <person name="Pearson M."/>
            <person name="Priest M."/>
            <person name="Roberts A."/>
            <person name="Saif S."/>
            <person name="Shea T."/>
            <person name="Sisk P."/>
            <person name="Sykes S."/>
            <person name="Wortman J."/>
            <person name="Nusbaum C."/>
            <person name="Birren B."/>
        </authorList>
    </citation>
    <scope>NUCLEOTIDE SEQUENCE [LARGE SCALE GENOMIC DNA]</scope>
    <source>
        <strain evidence="4 6">ATCC 43197</strain>
    </source>
</reference>
<evidence type="ECO:0000313" key="7">
    <source>
        <dbReference type="Proteomes" id="UP000014148"/>
    </source>
</evidence>
<evidence type="ECO:0000256" key="2">
    <source>
        <dbReference type="SAM" id="MobiDB-lite"/>
    </source>
</evidence>
<proteinExistence type="predicted"/>
<sequence>MSTYLKIVVIAAMFLSSGAASILGDSETSSPSTTDQQTVEQSSSKKTEESNHSTDASASSASQEASSVQSTKNSEKESAAQNSNEVATAASSSAEQDSATAPAVETAEANSRPAPTINEAAPASEPAAAPENQNAATPVPETMQADQLKVNGQLISYSNAGQGSGQAIIDANPNQVATWGGATVQSGNDGSNTHFIGHNPGIFNVLFSVGNGATIEVSDGSNNVTAYSVTHTVTVDDSGIAADGTDYWDQITGTGGGERITLQTCINDDYNLIVFASK</sequence>
<feature type="signal peptide" evidence="3">
    <location>
        <begin position="1"/>
        <end position="21"/>
    </location>
</feature>
<dbReference type="InterPro" id="IPR023365">
    <property type="entry name" value="Sortase_dom-sf"/>
</dbReference>
<feature type="compositionally biased region" description="Polar residues" evidence="2">
    <location>
        <begin position="79"/>
        <end position="99"/>
    </location>
</feature>
<dbReference type="Pfam" id="PF04203">
    <property type="entry name" value="Sortase"/>
    <property type="match status" value="1"/>
</dbReference>
<comment type="caution">
    <text evidence="4">The sequence shown here is derived from an EMBL/GenBank/DDBJ whole genome shotgun (WGS) entry which is preliminary data.</text>
</comment>
<dbReference type="GO" id="GO:0016787">
    <property type="term" value="F:hydrolase activity"/>
    <property type="evidence" value="ECO:0007669"/>
    <property type="project" value="UniProtKB-KW"/>
</dbReference>
<dbReference type="AlphaFoldDB" id="R2R324"/>
<evidence type="ECO:0000313" key="6">
    <source>
        <dbReference type="Proteomes" id="UP000013783"/>
    </source>
</evidence>
<dbReference type="EMBL" id="ASWA01000003">
    <property type="protein sequence ID" value="EOT66968.1"/>
    <property type="molecule type" value="Genomic_DNA"/>
</dbReference>
<feature type="compositionally biased region" description="Low complexity" evidence="2">
    <location>
        <begin position="118"/>
        <end position="136"/>
    </location>
</feature>
<organism evidence="4 6">
    <name type="scientific">Enterococcus malodoratus ATCC 43197</name>
    <dbReference type="NCBI Taxonomy" id="1158601"/>
    <lineage>
        <taxon>Bacteria</taxon>
        <taxon>Bacillati</taxon>
        <taxon>Bacillota</taxon>
        <taxon>Bacilli</taxon>
        <taxon>Lactobacillales</taxon>
        <taxon>Enterococcaceae</taxon>
        <taxon>Enterococcus</taxon>
    </lineage>
</organism>
<dbReference type="STRING" id="71451.RV07_GL000957"/>
<dbReference type="SUPFAM" id="SSF63817">
    <property type="entry name" value="Sortase"/>
    <property type="match status" value="1"/>
</dbReference>
<dbReference type="InterPro" id="IPR005754">
    <property type="entry name" value="Sortase"/>
</dbReference>
<dbReference type="Proteomes" id="UP000014148">
    <property type="component" value="Unassembled WGS sequence"/>
</dbReference>
<feature type="compositionally biased region" description="Low complexity" evidence="2">
    <location>
        <begin position="53"/>
        <end position="70"/>
    </location>
</feature>
<feature type="region of interest" description="Disordered" evidence="2">
    <location>
        <begin position="22"/>
        <end position="137"/>
    </location>
</feature>
<evidence type="ECO:0000313" key="5">
    <source>
        <dbReference type="EMBL" id="EOT66968.1"/>
    </source>
</evidence>
<feature type="compositionally biased region" description="Polar residues" evidence="2">
    <location>
        <begin position="26"/>
        <end position="42"/>
    </location>
</feature>
<evidence type="ECO:0008006" key="8">
    <source>
        <dbReference type="Google" id="ProtNLM"/>
    </source>
</evidence>
<accession>R2R324</accession>
<dbReference type="eggNOG" id="COG3764">
    <property type="taxonomic scope" value="Bacteria"/>
</dbReference>
<name>R2R324_9ENTE</name>
<feature type="compositionally biased region" description="Basic and acidic residues" evidence="2">
    <location>
        <begin position="43"/>
        <end position="52"/>
    </location>
</feature>
<keyword evidence="7" id="KW-1185">Reference proteome</keyword>
<reference evidence="5 7" key="2">
    <citation type="submission" date="2013-03" db="EMBL/GenBank/DDBJ databases">
        <title>The Genome Sequence of Enterococcus malodoratus ATCC_43197 (PacBio/Illumina hybrid assembly).</title>
        <authorList>
            <consortium name="The Broad Institute Genomics Platform"/>
            <consortium name="The Broad Institute Genome Sequencing Center for Infectious Disease"/>
            <person name="Earl A."/>
            <person name="Russ C."/>
            <person name="Gilmore M."/>
            <person name="Surin D."/>
            <person name="Walker B."/>
            <person name="Young S."/>
            <person name="Zeng Q."/>
            <person name="Gargeya S."/>
            <person name="Fitzgerald M."/>
            <person name="Haas B."/>
            <person name="Abouelleil A."/>
            <person name="Allen A.W."/>
            <person name="Alvarado L."/>
            <person name="Arachchi H.M."/>
            <person name="Berlin A.M."/>
            <person name="Chapman S.B."/>
            <person name="Gainer-Dewar J."/>
            <person name="Goldberg J."/>
            <person name="Griggs A."/>
            <person name="Gujja S."/>
            <person name="Hansen M."/>
            <person name="Howarth C."/>
            <person name="Imamovic A."/>
            <person name="Ireland A."/>
            <person name="Larimer J."/>
            <person name="McCowan C."/>
            <person name="Murphy C."/>
            <person name="Pearson M."/>
            <person name="Poon T.W."/>
            <person name="Priest M."/>
            <person name="Roberts A."/>
            <person name="Saif S."/>
            <person name="Shea T."/>
            <person name="Sisk P."/>
            <person name="Sykes S."/>
            <person name="Wortman J."/>
            <person name="Nusbaum C."/>
            <person name="Birren B."/>
        </authorList>
    </citation>
    <scope>NUCLEOTIDE SEQUENCE [LARGE SCALE GENOMIC DNA]</scope>
    <source>
        <strain evidence="5 7">ATCC 43197</strain>
    </source>
</reference>
<dbReference type="InterPro" id="IPR042001">
    <property type="entry name" value="Sortase_F"/>
</dbReference>
<protein>
    <recommendedName>
        <fullName evidence="8">Sortase</fullName>
    </recommendedName>
</protein>
<evidence type="ECO:0000313" key="4">
    <source>
        <dbReference type="EMBL" id="EOH75066.1"/>
    </source>
</evidence>
<keyword evidence="3" id="KW-0732">Signal</keyword>
<dbReference type="PATRIC" id="fig|1158601.3.peg.3281"/>